<evidence type="ECO:0000313" key="1">
    <source>
        <dbReference type="EMBL" id="EUT81281.1"/>
    </source>
</evidence>
<sequence>MIKSHLFGYHTHSRNIHLYEKNNKNIFYIIKNKQEKDNKEALLPIDEYNYYVHIKNDIRLHLFASVIIEDNYIHRNKYELGHSNDVYNFSKINYYHNKNGSSLNISSSHDTSYEHSYNIHDNIINSIESMAFLKKKDNIDPYDDSYDKHINNFMNNKNIEIKKENTNFSSILYNQRENKKIKKNDKEDINIYKKKKKNAHIFTIILNNINLVINKKCNYVEKYHIFLTIKNILLLYMLSHEINKIFFKKEVDKNKNEDHTNDLFVKKKKKNYPQKDKCVNTYDDCNHIHSLIKIEIQYFYDNNKCCFYIKNFSFFLSPIYIRLSSTHVEEIFFFYDYVYGKKKKKRKTKKKMLIYLNLEKDTNITYPWYVKESSFCFNIKKKKKIKINNIYISTLNINLSCNKMKRNVNIYIKKRDPPKGKDNIYNILNYFYDVIKDADFVLTSLNLKNIKENDMLNFFNYIFNFYLKEIYKNFFFYLTRMNLINKYLHDYYNFFHFIIDNSKIFNIDISNNMDPIDDKQNQPFDITQQKYINKETEITNEMFLSRKYKSLLLLQNKRNISEHEQIYTSADALETYSDSNVYIKSKRKKKIQNVNKELFYIHNGIKRYIFNYPTVNSNYYKYENNDDHNIINHIIMDKNIKQNQQMKNIKENEKEKEKYNYSNFYLFNNTLKSFGKDIISSINYFIYNNDDHMIKNYEKDTLYFDLDKKHIIKYFTSTMKKIKCIKMKECLHSYEKKDQFITYFPIYKKNTIFFNPSSIKNWIIFQNLPLYNYIILNYLYDKKEDMLILFCEDTIIHIKSKKKHCVIRKENIIKIEMCCIYFNITFECDKNIIFNIKNIIKKNKNNFLGLYFDILFKNKNKKRLIKKIQKNLVKILYFLYYVFHFIYNYNKKIENMNKLKNTNLYHNINHQHTNKKKNTTSYKSKEHPFITIFVQNQKTIFSFSSITYFYHFFINIRDQLFNTPN</sequence>
<organism evidence="1">
    <name type="scientific">Plasmodium falciparum Santa Lucia</name>
    <dbReference type="NCBI Taxonomy" id="478859"/>
    <lineage>
        <taxon>Eukaryota</taxon>
        <taxon>Sar</taxon>
        <taxon>Alveolata</taxon>
        <taxon>Apicomplexa</taxon>
        <taxon>Aconoidasida</taxon>
        <taxon>Haemosporida</taxon>
        <taxon>Plasmodiidae</taxon>
        <taxon>Plasmodium</taxon>
        <taxon>Plasmodium (Laverania)</taxon>
    </lineage>
</organism>
<name>W7FKZ7_PLAFA</name>
<accession>W7FKZ7</accession>
<protein>
    <submittedName>
        <fullName evidence="1">Uncharacterized protein</fullName>
    </submittedName>
</protein>
<dbReference type="Proteomes" id="UP000030666">
    <property type="component" value="Unassembled WGS sequence"/>
</dbReference>
<dbReference type="AlphaFoldDB" id="W7FKZ7"/>
<reference evidence="1" key="1">
    <citation type="submission" date="2013-02" db="EMBL/GenBank/DDBJ databases">
        <title>The Genome Sequence of Plasmodium falciparum Santa Lucia.</title>
        <authorList>
            <consortium name="The Broad Institute Genome Sequencing Platform"/>
            <consortium name="The Broad Institute Genome Sequencing Center for Infectious Disease"/>
            <person name="Neafsey D."/>
            <person name="Cheeseman I."/>
            <person name="Volkman S."/>
            <person name="Adams J."/>
            <person name="Walker B."/>
            <person name="Young S.K."/>
            <person name="Zeng Q."/>
            <person name="Gargeya S."/>
            <person name="Fitzgerald M."/>
            <person name="Haas B."/>
            <person name="Abouelleil A."/>
            <person name="Alvarado L."/>
            <person name="Arachchi H.M."/>
            <person name="Berlin A.M."/>
            <person name="Chapman S.B."/>
            <person name="Dewar J."/>
            <person name="Goldberg J."/>
            <person name="Griggs A."/>
            <person name="Gujja S."/>
            <person name="Hansen M."/>
            <person name="Howarth C."/>
            <person name="Imamovic A."/>
            <person name="Larimer J."/>
            <person name="McCowan C."/>
            <person name="Murphy C."/>
            <person name="Neiman D."/>
            <person name="Pearson M."/>
            <person name="Priest M."/>
            <person name="Roberts A."/>
            <person name="Saif S."/>
            <person name="Shea T."/>
            <person name="Sisk P."/>
            <person name="Sykes S."/>
            <person name="Wortman J."/>
            <person name="Nusbaum C."/>
            <person name="Birren B."/>
        </authorList>
    </citation>
    <scope>NUCLEOTIDE SEQUENCE [LARGE SCALE GENOMIC DNA]</scope>
    <source>
        <strain evidence="1">Santa Lucia</strain>
    </source>
</reference>
<proteinExistence type="predicted"/>
<dbReference type="EMBL" id="KE123508">
    <property type="protein sequence ID" value="EUT81281.1"/>
    <property type="molecule type" value="Genomic_DNA"/>
</dbReference>
<gene>
    <name evidence="1" type="ORF">PFAG_04495</name>
</gene>